<feature type="binding site" evidence="11">
    <location>
        <position position="152"/>
    </location>
    <ligand>
        <name>ATP</name>
        <dbReference type="ChEBI" id="CHEBI:30616"/>
    </ligand>
</feature>
<feature type="binding site" evidence="11">
    <location>
        <position position="77"/>
    </location>
    <ligand>
        <name>substrate</name>
    </ligand>
</feature>
<comment type="function">
    <text evidence="11">Catalyzes the specific phosphorylation of the 3-hydroxyl group of shikimic acid using ATP as a cosubstrate.</text>
</comment>
<feature type="binding site" evidence="11">
    <location>
        <position position="55"/>
    </location>
    <ligand>
        <name>substrate</name>
    </ligand>
</feature>
<dbReference type="InterPro" id="IPR000623">
    <property type="entry name" value="Shikimate_kinase/TSH1"/>
</dbReference>
<evidence type="ECO:0000256" key="6">
    <source>
        <dbReference type="ARBA" id="ARBA00022741"/>
    </source>
</evidence>
<name>A0A9D2KEJ3_9FIRM</name>
<comment type="subcellular location">
    <subcellularLocation>
        <location evidence="11">Cytoplasm</location>
    </subcellularLocation>
</comment>
<keyword evidence="7 11" id="KW-0418">Kinase</keyword>
<dbReference type="Proteomes" id="UP000824221">
    <property type="component" value="Unassembled WGS sequence"/>
</dbReference>
<comment type="pathway">
    <text evidence="1 11">Metabolic intermediate biosynthesis; chorismate biosynthesis; chorismate from D-erythrose 4-phosphate and phosphoenolpyruvate: step 5/7.</text>
</comment>
<reference evidence="12" key="1">
    <citation type="journal article" date="2021" name="PeerJ">
        <title>Extensive microbial diversity within the chicken gut microbiome revealed by metagenomics and culture.</title>
        <authorList>
            <person name="Gilroy R."/>
            <person name="Ravi A."/>
            <person name="Getino M."/>
            <person name="Pursley I."/>
            <person name="Horton D.L."/>
            <person name="Alikhan N.F."/>
            <person name="Baker D."/>
            <person name="Gharbi K."/>
            <person name="Hall N."/>
            <person name="Watson M."/>
            <person name="Adriaenssens E.M."/>
            <person name="Foster-Nyarko E."/>
            <person name="Jarju S."/>
            <person name="Secka A."/>
            <person name="Antonio M."/>
            <person name="Oren A."/>
            <person name="Chaudhuri R.R."/>
            <person name="La Ragione R."/>
            <person name="Hildebrand F."/>
            <person name="Pallen M.J."/>
        </authorList>
    </citation>
    <scope>NUCLEOTIDE SEQUENCE</scope>
    <source>
        <strain evidence="12">CHK156-179</strain>
    </source>
</reference>
<dbReference type="HAMAP" id="MF_00109">
    <property type="entry name" value="Shikimate_kinase"/>
    <property type="match status" value="1"/>
</dbReference>
<keyword evidence="8 11" id="KW-0067">ATP-binding</keyword>
<dbReference type="GO" id="GO:0004765">
    <property type="term" value="F:shikimate kinase activity"/>
    <property type="evidence" value="ECO:0007669"/>
    <property type="project" value="UniProtKB-UniRule"/>
</dbReference>
<dbReference type="Pfam" id="PF01202">
    <property type="entry name" value="SKI"/>
    <property type="match status" value="1"/>
</dbReference>
<feature type="binding site" evidence="11">
    <location>
        <begin position="10"/>
        <end position="15"/>
    </location>
    <ligand>
        <name>ATP</name>
        <dbReference type="ChEBI" id="CHEBI:30616"/>
    </ligand>
</feature>
<evidence type="ECO:0000256" key="8">
    <source>
        <dbReference type="ARBA" id="ARBA00022840"/>
    </source>
</evidence>
<dbReference type="AlphaFoldDB" id="A0A9D2KEJ3"/>
<feature type="binding site" evidence="11">
    <location>
        <position position="115"/>
    </location>
    <ligand>
        <name>ATP</name>
        <dbReference type="ChEBI" id="CHEBI:30616"/>
    </ligand>
</feature>
<dbReference type="EC" id="2.7.1.71" evidence="3 11"/>
<evidence type="ECO:0000256" key="4">
    <source>
        <dbReference type="ARBA" id="ARBA00022605"/>
    </source>
</evidence>
<gene>
    <name evidence="11" type="primary">aroK</name>
    <name evidence="12" type="ORF">H9797_01325</name>
</gene>
<organism evidence="12 13">
    <name type="scientific">Candidatus Gallimonas gallistercoris</name>
    <dbReference type="NCBI Taxonomy" id="2838602"/>
    <lineage>
        <taxon>Bacteria</taxon>
        <taxon>Bacillati</taxon>
        <taxon>Bacillota</taxon>
        <taxon>Clostridia</taxon>
        <taxon>Candidatus Gallimonas</taxon>
    </lineage>
</organism>
<evidence type="ECO:0000256" key="7">
    <source>
        <dbReference type="ARBA" id="ARBA00022777"/>
    </source>
</evidence>
<keyword evidence="6 11" id="KW-0547">Nucleotide-binding</keyword>
<sequence>MNIVLCGMMGVGKSTVGIRIAELTGRRWIDTDIVITDRYGRISDLFEYYGEAHFRELETKVVKELSGQDGLVISTGGGLVLKPENNEMLKRNGKIFFLRASFETLLARVRADETRPLLKDTGKTAEKLGELMAWRTPVYEHVADYIVDTDARTAEDVASDVLKIFREAEEGKAAEG</sequence>
<dbReference type="InterPro" id="IPR031322">
    <property type="entry name" value="Shikimate/glucono_kinase"/>
</dbReference>
<dbReference type="EMBL" id="DXAJ01000025">
    <property type="protein sequence ID" value="HJA02010.1"/>
    <property type="molecule type" value="Genomic_DNA"/>
</dbReference>
<dbReference type="GO" id="GO:0009423">
    <property type="term" value="P:chorismate biosynthetic process"/>
    <property type="evidence" value="ECO:0007669"/>
    <property type="project" value="UniProtKB-UniRule"/>
</dbReference>
<dbReference type="InterPro" id="IPR023000">
    <property type="entry name" value="Shikimate_kinase_CS"/>
</dbReference>
<evidence type="ECO:0000256" key="3">
    <source>
        <dbReference type="ARBA" id="ARBA00012154"/>
    </source>
</evidence>
<feature type="binding site" evidence="11">
    <location>
        <position position="135"/>
    </location>
    <ligand>
        <name>substrate</name>
    </ligand>
</feature>
<evidence type="ECO:0000313" key="12">
    <source>
        <dbReference type="EMBL" id="HJA02010.1"/>
    </source>
</evidence>
<reference evidence="12" key="2">
    <citation type="submission" date="2021-04" db="EMBL/GenBank/DDBJ databases">
        <authorList>
            <person name="Gilroy R."/>
        </authorList>
    </citation>
    <scope>NUCLEOTIDE SEQUENCE</scope>
    <source>
        <strain evidence="12">CHK156-179</strain>
    </source>
</reference>
<keyword evidence="11" id="KW-0460">Magnesium</keyword>
<dbReference type="PANTHER" id="PTHR21087">
    <property type="entry name" value="SHIKIMATE KINASE"/>
    <property type="match status" value="1"/>
</dbReference>
<keyword evidence="11" id="KW-0963">Cytoplasm</keyword>
<comment type="subunit">
    <text evidence="11">Monomer.</text>
</comment>
<dbReference type="Gene3D" id="3.40.50.300">
    <property type="entry name" value="P-loop containing nucleotide triphosphate hydrolases"/>
    <property type="match status" value="1"/>
</dbReference>
<evidence type="ECO:0000256" key="10">
    <source>
        <dbReference type="ARBA" id="ARBA00048567"/>
    </source>
</evidence>
<dbReference type="GO" id="GO:0005829">
    <property type="term" value="C:cytosol"/>
    <property type="evidence" value="ECO:0007669"/>
    <property type="project" value="TreeGrafter"/>
</dbReference>
<dbReference type="GO" id="GO:0000287">
    <property type="term" value="F:magnesium ion binding"/>
    <property type="evidence" value="ECO:0007669"/>
    <property type="project" value="UniProtKB-UniRule"/>
</dbReference>
<dbReference type="CDD" id="cd00464">
    <property type="entry name" value="SK"/>
    <property type="match status" value="1"/>
</dbReference>
<evidence type="ECO:0000256" key="2">
    <source>
        <dbReference type="ARBA" id="ARBA00006997"/>
    </source>
</evidence>
<keyword evidence="11" id="KW-0479">Metal-binding</keyword>
<dbReference type="PRINTS" id="PR01100">
    <property type="entry name" value="SHIKIMTKNASE"/>
</dbReference>
<evidence type="ECO:0000256" key="11">
    <source>
        <dbReference type="HAMAP-Rule" id="MF_00109"/>
    </source>
</evidence>
<keyword evidence="4 11" id="KW-0028">Amino-acid biosynthesis</keyword>
<dbReference type="GO" id="GO:0008652">
    <property type="term" value="P:amino acid biosynthetic process"/>
    <property type="evidence" value="ECO:0007669"/>
    <property type="project" value="UniProtKB-KW"/>
</dbReference>
<feature type="binding site" evidence="11">
    <location>
        <position position="14"/>
    </location>
    <ligand>
        <name>Mg(2+)</name>
        <dbReference type="ChEBI" id="CHEBI:18420"/>
    </ligand>
</feature>
<dbReference type="GO" id="GO:0005524">
    <property type="term" value="F:ATP binding"/>
    <property type="evidence" value="ECO:0007669"/>
    <property type="project" value="UniProtKB-UniRule"/>
</dbReference>
<comment type="similarity">
    <text evidence="2 11">Belongs to the shikimate kinase family.</text>
</comment>
<dbReference type="PROSITE" id="PS01128">
    <property type="entry name" value="SHIKIMATE_KINASE"/>
    <property type="match status" value="1"/>
</dbReference>
<dbReference type="SUPFAM" id="SSF52540">
    <property type="entry name" value="P-loop containing nucleoside triphosphate hydrolases"/>
    <property type="match status" value="1"/>
</dbReference>
<evidence type="ECO:0000256" key="1">
    <source>
        <dbReference type="ARBA" id="ARBA00004842"/>
    </source>
</evidence>
<dbReference type="InterPro" id="IPR027417">
    <property type="entry name" value="P-loop_NTPase"/>
</dbReference>
<feature type="binding site" evidence="11">
    <location>
        <position position="32"/>
    </location>
    <ligand>
        <name>substrate</name>
    </ligand>
</feature>
<proteinExistence type="inferred from homology"/>
<dbReference type="PANTHER" id="PTHR21087:SF16">
    <property type="entry name" value="SHIKIMATE KINASE 1, CHLOROPLASTIC"/>
    <property type="match status" value="1"/>
</dbReference>
<dbReference type="GO" id="GO:0009073">
    <property type="term" value="P:aromatic amino acid family biosynthetic process"/>
    <property type="evidence" value="ECO:0007669"/>
    <property type="project" value="UniProtKB-KW"/>
</dbReference>
<comment type="caution">
    <text evidence="12">The sequence shown here is derived from an EMBL/GenBank/DDBJ whole genome shotgun (WGS) entry which is preliminary data.</text>
</comment>
<keyword evidence="9 11" id="KW-0057">Aromatic amino acid biosynthesis</keyword>
<accession>A0A9D2KEJ3</accession>
<comment type="cofactor">
    <cofactor evidence="11">
        <name>Mg(2+)</name>
        <dbReference type="ChEBI" id="CHEBI:18420"/>
    </cofactor>
    <text evidence="11">Binds 1 Mg(2+) ion per subunit.</text>
</comment>
<comment type="catalytic activity">
    <reaction evidence="10 11">
        <text>shikimate + ATP = 3-phosphoshikimate + ADP + H(+)</text>
        <dbReference type="Rhea" id="RHEA:13121"/>
        <dbReference type="ChEBI" id="CHEBI:15378"/>
        <dbReference type="ChEBI" id="CHEBI:30616"/>
        <dbReference type="ChEBI" id="CHEBI:36208"/>
        <dbReference type="ChEBI" id="CHEBI:145989"/>
        <dbReference type="ChEBI" id="CHEBI:456216"/>
        <dbReference type="EC" id="2.7.1.71"/>
    </reaction>
</comment>
<protein>
    <recommendedName>
        <fullName evidence="3 11">Shikimate kinase</fullName>
        <shortName evidence="11">SK</shortName>
        <ecNumber evidence="3 11">2.7.1.71</ecNumber>
    </recommendedName>
</protein>
<keyword evidence="5 11" id="KW-0808">Transferase</keyword>
<evidence type="ECO:0000256" key="5">
    <source>
        <dbReference type="ARBA" id="ARBA00022679"/>
    </source>
</evidence>
<evidence type="ECO:0000313" key="13">
    <source>
        <dbReference type="Proteomes" id="UP000824221"/>
    </source>
</evidence>
<evidence type="ECO:0000256" key="9">
    <source>
        <dbReference type="ARBA" id="ARBA00023141"/>
    </source>
</evidence>